<reference evidence="1" key="1">
    <citation type="submission" date="2023-04" db="EMBL/GenBank/DDBJ databases">
        <title>Draft Genome sequencing of Naganishia species isolated from polar environments using Oxford Nanopore Technology.</title>
        <authorList>
            <person name="Leo P."/>
            <person name="Venkateswaran K."/>
        </authorList>
    </citation>
    <scope>NUCLEOTIDE SEQUENCE</scope>
    <source>
        <strain evidence="1">MNA-CCFEE 5261</strain>
    </source>
</reference>
<gene>
    <name evidence="1" type="ORF">QFC19_001635</name>
</gene>
<accession>A0ACC2WGP3</accession>
<keyword evidence="2" id="KW-1185">Reference proteome</keyword>
<organism evidence="1 2">
    <name type="scientific">Naganishia cerealis</name>
    <dbReference type="NCBI Taxonomy" id="610337"/>
    <lineage>
        <taxon>Eukaryota</taxon>
        <taxon>Fungi</taxon>
        <taxon>Dikarya</taxon>
        <taxon>Basidiomycota</taxon>
        <taxon>Agaricomycotina</taxon>
        <taxon>Tremellomycetes</taxon>
        <taxon>Filobasidiales</taxon>
        <taxon>Filobasidiaceae</taxon>
        <taxon>Naganishia</taxon>
    </lineage>
</organism>
<name>A0ACC2WGP3_9TREE</name>
<sequence length="1105" mass="125345">MDSGSANSFSPGAFRLTADATPVSPYVAGMVGQTSAGASTGSGIVPPVNSVPLHHVPQDQKRQRSTSSFPLSKRPFQSEQRPLSMGYVQQHAQLHAQLHPLATAGTLGTSHFASTSRNPHLILALGNTPTPSYDVPSSPSSKMMPHNNNSDLSESNDKHDEGEETMGHETNPESHRMSEEEQQLAAKLKETYKNIVNYEEAVQRGCIEITIKMNQAGYSRPMTTVPARSDLLNDLWTVYYQNIALLDNYYDFLITAVRPVGRSRTGRNIVDLYKIPRRMWVYGVVGFLEVLKNVINLFSEHEICLCFIANCFCILSNLTDPGLDMEGWWLEKLGDLSRMAIALYALRFIDWKALAEHWYAMGLRTLYGHGKIYYHMCTVQQDNLDALVNIGKLVCCRDPFVPTPQYLRLVVENICTQRNVLSLLELPTIDFIKIHKVLLSIHPADDPNHDSQVLYGVNLVTRYGLTFGSDSNGFNFFTKEFYSTSGTGVAADPYYQHASTTEKTNFWFNKGALFAVSNINHLIGFGDPRNPFAKLFGLPEALKERKDKKDKKRKSRGSIPTDDLDIDEHFIHAEELTVNEWFGGFSHLNKSVLELLVRVLSHYLVGPKEASTPHVIVWLYFLVAVGKALQRYPNASEPILWLFRRIFPWELLINYLNYWVKYVKANRRLSEACSRYVEGDYLTTFNNNEILVEVWRCWGTLWFDIIAEKGDYSDSAAAGVLNSNIFDLPVSGVSAAISNEPTTTVHSDNDERIVRVILLGRFLAEHMPYGLVRTNDGFRFDATIYQRSEANSALDSFVANDGRFVNLVSPLRVDNLVDSRTIAASIEEKDSQWFQPEADPSPMIFDEEAYVDSELDDDPEFNNDLHYMYHHEQHHHALERESHATGDNLYDDAYTMDYPLGNNTTALEGNLGDRMDTNVTYIAIDTNIWLKHCGRIFKCVRNNAFKILIPLIVFQELRLLRKSAEAIIADAATRSVIIIRELYLTKEILPLRYDGNIASDINETTEFENNSNWRNSVDETILSAVNDHDEIGKNMLRGLNMTITLPTTKQQKVLDTKWAKMFRYCILISDDRNVRLRARTIGLTSFQSKWLFSQLEAIFPAKCID</sequence>
<dbReference type="EMBL" id="JASBWR010000013">
    <property type="protein sequence ID" value="KAJ9110232.1"/>
    <property type="molecule type" value="Genomic_DNA"/>
</dbReference>
<proteinExistence type="predicted"/>
<protein>
    <submittedName>
        <fullName evidence="1">Uncharacterized protein</fullName>
    </submittedName>
</protein>
<comment type="caution">
    <text evidence="1">The sequence shown here is derived from an EMBL/GenBank/DDBJ whole genome shotgun (WGS) entry which is preliminary data.</text>
</comment>
<dbReference type="Proteomes" id="UP001241377">
    <property type="component" value="Unassembled WGS sequence"/>
</dbReference>
<evidence type="ECO:0000313" key="2">
    <source>
        <dbReference type="Proteomes" id="UP001241377"/>
    </source>
</evidence>
<evidence type="ECO:0000313" key="1">
    <source>
        <dbReference type="EMBL" id="KAJ9110232.1"/>
    </source>
</evidence>